<dbReference type="Proteomes" id="UP000887565">
    <property type="component" value="Unplaced"/>
</dbReference>
<reference evidence="2" key="1">
    <citation type="submission" date="2022-11" db="UniProtKB">
        <authorList>
            <consortium name="WormBaseParasite"/>
        </authorList>
    </citation>
    <scope>IDENTIFICATION</scope>
</reference>
<evidence type="ECO:0000313" key="2">
    <source>
        <dbReference type="WBParaSite" id="nRc.2.0.1.t18352-RA"/>
    </source>
</evidence>
<name>A0A915IX53_ROMCU</name>
<organism evidence="1 2">
    <name type="scientific">Romanomermis culicivorax</name>
    <name type="common">Nematode worm</name>
    <dbReference type="NCBI Taxonomy" id="13658"/>
    <lineage>
        <taxon>Eukaryota</taxon>
        <taxon>Metazoa</taxon>
        <taxon>Ecdysozoa</taxon>
        <taxon>Nematoda</taxon>
        <taxon>Enoplea</taxon>
        <taxon>Dorylaimia</taxon>
        <taxon>Mermithida</taxon>
        <taxon>Mermithoidea</taxon>
        <taxon>Mermithidae</taxon>
        <taxon>Romanomermis</taxon>
    </lineage>
</organism>
<sequence length="98" mass="11390">MKIHVATVYQSLMVAVRSAYVSATDMKKKILRHPMGRCQSMKELFCTECRKILDRVKLIHYSDNDIGRGFGFFVIFKEDIQNKQKYLVINNNVSTLES</sequence>
<proteinExistence type="predicted"/>
<keyword evidence="1" id="KW-1185">Reference proteome</keyword>
<dbReference type="AlphaFoldDB" id="A0A915IX53"/>
<evidence type="ECO:0000313" key="1">
    <source>
        <dbReference type="Proteomes" id="UP000887565"/>
    </source>
</evidence>
<accession>A0A915IX53</accession>
<protein>
    <submittedName>
        <fullName evidence="2">Uncharacterized protein</fullName>
    </submittedName>
</protein>
<dbReference type="WBParaSite" id="nRc.2.0.1.t18352-RA">
    <property type="protein sequence ID" value="nRc.2.0.1.t18352-RA"/>
    <property type="gene ID" value="nRc.2.0.1.g18352"/>
</dbReference>